<sequence length="1141" mass="134095">MISGVAVIWVLLEVLIAKSSLINIQFLAKIDIESYGCDNNMLIEAEEGLKQLNQTIHYIQIGKIEEYINELRELYILVKRELNEQLFQTFVQIENFQYSYLFKQKFDSLKHIEIKDKLINPQFEDIRSLINQIIQTLDNQERKTNCEILSQKIEILLEQLTYIEVECQNLNDINFEELISKIQKIRNKCDNDLTSQQIKTVDLQLNKDEQTQLKDIFIELPEQLQVIKKSFQSENDDQINLSIDKELIMNQLCVSGESSILDMFSSQKQIIDLKVNDSKLEGVNEYGYGYWIRWLTRWPEQQKEGISKPWYFISRLTKNDPYDNISMGDRILGIWLGQSGYTFVTNDVTSQNPNLQKTLSYQDIEGVWTYIHFSYKQGQAIGILRIEEETRMVVFDAIHEQPNFLRLIIGGSDLNQYPGFNGQISSPIFKLGAGSFINTEDDFNRFVMACNHKPESDCRDKSQIIQLTQGIKKYDISQSQFYEHFNNQKQEFPTIYGIGGWYKYIEIDQESENLAFRITINNQKINNNVEELGDRTLVVWLSQKQQYTFSTYSYFNMYGSGQSNIVQFIENKDKHTQWHYISFQYNIEIRQAYGQIIFKDEKMNLKFENINHYLVPIFRIFIGNDQFYSGFNGYIADVNYVTCQDLFNQQFNPSKIPDLINHITLPIQVPEFNSEYQCYISDNTIIDSAYDDIQSIAEIEVSDNNLIEGYGYSFWLRYLTRYPKPMYQGKTQPLYFVSRLTNNINYQDTDKGDRLLGIWQGQGFYTFFTNDYKTNNWNLNQQIEYYDIEGVWTFFYFSYSNTFNKAVGFVKYSDQESQSITINAQHENIIYLKLIIGGSDLSIYPAINGQFTKASFKIGSTAFIDTIDKLNKYALECNPQPNEFCDQYVQQNVIENIQKFQEQQDFLSEIQSNSQTQFPNEYSVFGWFKWEPTKMELWHLAFRLHINKEETNKNDEILGDRTLAAWVSPSQNGIYAMATYSYKNLDRNGEPNIVQIIPQDQQETKWHFIFFSYDRIRRIAGGYIKFQNKQESIHFDNINHFLVPQFYLNIGKDHFYKSWNGYIGKLTMNLCNGASNQNINEDFMNPPTNTYPNFYVTETKEICLIDTKIIQVTQENLSSVINSLQEEETKEKVCFCSLMND</sequence>
<evidence type="ECO:0000256" key="1">
    <source>
        <dbReference type="SAM" id="SignalP"/>
    </source>
</evidence>
<dbReference type="PANTHER" id="PTHR13354:SF11">
    <property type="entry name" value="LYSINE-SPECIFIC DEMETHYLASE 9"/>
    <property type="match status" value="1"/>
</dbReference>
<evidence type="ECO:0000313" key="3">
    <source>
        <dbReference type="Proteomes" id="UP000688137"/>
    </source>
</evidence>
<dbReference type="PANTHER" id="PTHR13354">
    <property type="entry name" value="ROUND SPERMATID BASIC PROTEIN 1"/>
    <property type="match status" value="1"/>
</dbReference>
<dbReference type="AlphaFoldDB" id="A0A8S1NTZ4"/>
<keyword evidence="3" id="KW-1185">Reference proteome</keyword>
<dbReference type="InterPro" id="IPR026306">
    <property type="entry name" value="RSBN1/Dpy-2/CEP530"/>
</dbReference>
<feature type="signal peptide" evidence="1">
    <location>
        <begin position="1"/>
        <end position="19"/>
    </location>
</feature>
<proteinExistence type="predicted"/>
<keyword evidence="1" id="KW-0732">Signal</keyword>
<dbReference type="OMA" id="PQFYLNI"/>
<comment type="caution">
    <text evidence="2">The sequence shown here is derived from an EMBL/GenBank/DDBJ whole genome shotgun (WGS) entry which is preliminary data.</text>
</comment>
<feature type="chain" id="PRO_5035720097" evidence="1">
    <location>
        <begin position="20"/>
        <end position="1141"/>
    </location>
</feature>
<dbReference type="Proteomes" id="UP000688137">
    <property type="component" value="Unassembled WGS sequence"/>
</dbReference>
<dbReference type="EMBL" id="CAJJDM010000100">
    <property type="protein sequence ID" value="CAD8094849.1"/>
    <property type="molecule type" value="Genomic_DNA"/>
</dbReference>
<protein>
    <submittedName>
        <fullName evidence="2">Uncharacterized protein</fullName>
    </submittedName>
</protein>
<organism evidence="2 3">
    <name type="scientific">Paramecium primaurelia</name>
    <dbReference type="NCBI Taxonomy" id="5886"/>
    <lineage>
        <taxon>Eukaryota</taxon>
        <taxon>Sar</taxon>
        <taxon>Alveolata</taxon>
        <taxon>Ciliophora</taxon>
        <taxon>Intramacronucleata</taxon>
        <taxon>Oligohymenophorea</taxon>
        <taxon>Peniculida</taxon>
        <taxon>Parameciidae</taxon>
        <taxon>Paramecium</taxon>
    </lineage>
</organism>
<evidence type="ECO:0000313" key="2">
    <source>
        <dbReference type="EMBL" id="CAD8094849.1"/>
    </source>
</evidence>
<name>A0A8S1NTZ4_PARPR</name>
<gene>
    <name evidence="2" type="ORF">PPRIM_AZ9-3.1.T0970063</name>
</gene>
<reference evidence="2" key="1">
    <citation type="submission" date="2021-01" db="EMBL/GenBank/DDBJ databases">
        <authorList>
            <consortium name="Genoscope - CEA"/>
            <person name="William W."/>
        </authorList>
    </citation>
    <scope>NUCLEOTIDE SEQUENCE</scope>
</reference>
<dbReference type="GO" id="GO:0005634">
    <property type="term" value="C:nucleus"/>
    <property type="evidence" value="ECO:0007669"/>
    <property type="project" value="InterPro"/>
</dbReference>
<accession>A0A8S1NTZ4</accession>